<dbReference type="Proteomes" id="UP000187251">
    <property type="component" value="Unassembled WGS sequence"/>
</dbReference>
<organism evidence="4 5">
    <name type="scientific">Alcaligenes xylosoxydans xylosoxydans</name>
    <name type="common">Achromobacter xylosoxidans</name>
    <dbReference type="NCBI Taxonomy" id="85698"/>
    <lineage>
        <taxon>Bacteria</taxon>
        <taxon>Pseudomonadati</taxon>
        <taxon>Pseudomonadota</taxon>
        <taxon>Betaproteobacteria</taxon>
        <taxon>Burkholderiales</taxon>
        <taxon>Alcaligenaceae</taxon>
        <taxon>Achromobacter</taxon>
    </lineage>
</organism>
<comment type="caution">
    <text evidence="4">The sequence shown here is derived from an EMBL/GenBank/DDBJ whole genome shotgun (WGS) entry which is preliminary data.</text>
</comment>
<protein>
    <recommendedName>
        <fullName evidence="3">EF-hand domain-containing protein</fullName>
    </recommendedName>
</protein>
<keyword evidence="2" id="KW-0732">Signal</keyword>
<evidence type="ECO:0000313" key="5">
    <source>
        <dbReference type="Proteomes" id="UP000187251"/>
    </source>
</evidence>
<feature type="domain" description="EF-hand" evidence="3">
    <location>
        <begin position="115"/>
        <end position="139"/>
    </location>
</feature>
<proteinExistence type="predicted"/>
<dbReference type="Pfam" id="PF13202">
    <property type="entry name" value="EF-hand_5"/>
    <property type="match status" value="1"/>
</dbReference>
<dbReference type="Gene3D" id="1.10.238.10">
    <property type="entry name" value="EF-hand"/>
    <property type="match status" value="1"/>
</dbReference>
<dbReference type="InterPro" id="IPR011992">
    <property type="entry name" value="EF-hand-dom_pair"/>
</dbReference>
<dbReference type="RefSeq" id="WP_076415092.1">
    <property type="nucleotide sequence ID" value="NZ_AP028040.1"/>
</dbReference>
<dbReference type="SUPFAM" id="SSF47473">
    <property type="entry name" value="EF-hand"/>
    <property type="match status" value="1"/>
</dbReference>
<dbReference type="AlphaFoldDB" id="A0A1R1JN77"/>
<dbReference type="PROSITE" id="PS50222">
    <property type="entry name" value="EF_HAND_2"/>
    <property type="match status" value="1"/>
</dbReference>
<name>A0A1R1JN77_ALCXX</name>
<dbReference type="OrthoDB" id="8642044at2"/>
<dbReference type="PROSITE" id="PS51257">
    <property type="entry name" value="PROKAR_LIPOPROTEIN"/>
    <property type="match status" value="1"/>
</dbReference>
<evidence type="ECO:0000259" key="3">
    <source>
        <dbReference type="PROSITE" id="PS50222"/>
    </source>
</evidence>
<feature type="region of interest" description="Disordered" evidence="1">
    <location>
        <begin position="27"/>
        <end position="78"/>
    </location>
</feature>
<evidence type="ECO:0000313" key="4">
    <source>
        <dbReference type="EMBL" id="OMG79999.1"/>
    </source>
</evidence>
<accession>A0A1R1JN77</accession>
<gene>
    <name evidence="4" type="ORF">BIZ92_32140</name>
</gene>
<dbReference type="EMBL" id="MJMN01000038">
    <property type="protein sequence ID" value="OMG79999.1"/>
    <property type="molecule type" value="Genomic_DNA"/>
</dbReference>
<dbReference type="PROSITE" id="PS00018">
    <property type="entry name" value="EF_HAND_1"/>
    <property type="match status" value="1"/>
</dbReference>
<feature type="signal peptide" evidence="2">
    <location>
        <begin position="1"/>
        <end position="25"/>
    </location>
</feature>
<reference evidence="4 5" key="1">
    <citation type="submission" date="2016-09" db="EMBL/GenBank/DDBJ databases">
        <title>Phylogenomics of Achromobacter.</title>
        <authorList>
            <person name="Jeukens J."/>
            <person name="Freschi L."/>
            <person name="Vincent A.T."/>
            <person name="Emond-Rheault J.-G."/>
            <person name="Kukavica-Ibrulj I."/>
            <person name="Charette S.J."/>
            <person name="Levesque R.C."/>
        </authorList>
    </citation>
    <scope>NUCLEOTIDE SEQUENCE [LARGE SCALE GENOMIC DNA]</scope>
    <source>
        <strain evidence="4 5">AUS488</strain>
    </source>
</reference>
<dbReference type="GO" id="GO:0005509">
    <property type="term" value="F:calcium ion binding"/>
    <property type="evidence" value="ECO:0007669"/>
    <property type="project" value="InterPro"/>
</dbReference>
<evidence type="ECO:0000256" key="2">
    <source>
        <dbReference type="SAM" id="SignalP"/>
    </source>
</evidence>
<feature type="compositionally biased region" description="Low complexity" evidence="1">
    <location>
        <begin position="27"/>
        <end position="64"/>
    </location>
</feature>
<dbReference type="InterPro" id="IPR018247">
    <property type="entry name" value="EF_Hand_1_Ca_BS"/>
</dbReference>
<feature type="chain" id="PRO_5013362938" description="EF-hand domain-containing protein" evidence="2">
    <location>
        <begin position="26"/>
        <end position="149"/>
    </location>
</feature>
<sequence>MKNATRMGSLTAALLLACVAGNAMAASTPAAPAPAPAKSAPAQATPAKETPAKDAPAQPAPATDDALDNANTGPISEAEYMTRAEMSFNKRDVNADGYLSRSPLLQEATVEQVVAMDTDGDGRISKAEYLAYMLKNFRARPKFEHGIKR</sequence>
<dbReference type="InterPro" id="IPR002048">
    <property type="entry name" value="EF_hand_dom"/>
</dbReference>
<evidence type="ECO:0000256" key="1">
    <source>
        <dbReference type="SAM" id="MobiDB-lite"/>
    </source>
</evidence>